<feature type="domain" description="J" evidence="2">
    <location>
        <begin position="123"/>
        <end position="178"/>
    </location>
</feature>
<keyword evidence="1" id="KW-0143">Chaperone</keyword>
<dbReference type="Proteomes" id="UP000266313">
    <property type="component" value="Chromosome"/>
</dbReference>
<sequence>MHDSPRPADKEEWVIWNGSSGLAVMATIGRVEVGASGRSAWMDPPFEMLGPFNLDELETRGRIAFAACIVMSRQRWQEDQVELRRESYETRRAAQERLYEKHARFNNGRRRRRTLRQQLDERQHRETLNLPIDGKLEPSQIKAAYRRLAQKAHPDVGGSHEQFLRITEARNALLERIS</sequence>
<dbReference type="CDD" id="cd06257">
    <property type="entry name" value="DnaJ"/>
    <property type="match status" value="1"/>
</dbReference>
<evidence type="ECO:0000313" key="3">
    <source>
        <dbReference type="EMBL" id="BBA36947.1"/>
    </source>
</evidence>
<dbReference type="EMBL" id="AP017928">
    <property type="protein sequence ID" value="BBA36947.1"/>
    <property type="molecule type" value="Genomic_DNA"/>
</dbReference>
<name>A0A250KZA5_9GAMM</name>
<dbReference type="SMART" id="SM00271">
    <property type="entry name" value="DnaJ"/>
    <property type="match status" value="1"/>
</dbReference>
<evidence type="ECO:0000313" key="4">
    <source>
        <dbReference type="Proteomes" id="UP000266313"/>
    </source>
</evidence>
<dbReference type="RefSeq" id="WP_119632039.1">
    <property type="nucleotide sequence ID" value="NZ_AP017928.1"/>
</dbReference>
<proteinExistence type="predicted"/>
<evidence type="ECO:0000259" key="2">
    <source>
        <dbReference type="PROSITE" id="PS50076"/>
    </source>
</evidence>
<dbReference type="SUPFAM" id="SSF46565">
    <property type="entry name" value="Chaperone J-domain"/>
    <property type="match status" value="1"/>
</dbReference>
<dbReference type="KEGG" id="mmai:sS8_5024"/>
<accession>A0A250KZA5</accession>
<gene>
    <name evidence="3" type="ORF">sS8_5024</name>
</gene>
<dbReference type="InterPro" id="IPR001623">
    <property type="entry name" value="DnaJ_domain"/>
</dbReference>
<keyword evidence="3" id="KW-0346">Stress response</keyword>
<keyword evidence="4" id="KW-1185">Reference proteome</keyword>
<dbReference type="Gene3D" id="1.10.287.110">
    <property type="entry name" value="DnaJ domain"/>
    <property type="match status" value="1"/>
</dbReference>
<evidence type="ECO:0000256" key="1">
    <source>
        <dbReference type="ARBA" id="ARBA00023186"/>
    </source>
</evidence>
<dbReference type="Pfam" id="PF00226">
    <property type="entry name" value="DnaJ"/>
    <property type="match status" value="1"/>
</dbReference>
<protein>
    <submittedName>
        <fullName evidence="3">Heat shock protein DnaJ domain-containing protein</fullName>
    </submittedName>
</protein>
<dbReference type="PROSITE" id="PS50076">
    <property type="entry name" value="DNAJ_2"/>
    <property type="match status" value="1"/>
</dbReference>
<organism evidence="3 4">
    <name type="scientific">Methylocaldum marinum</name>
    <dbReference type="NCBI Taxonomy" id="1432792"/>
    <lineage>
        <taxon>Bacteria</taxon>
        <taxon>Pseudomonadati</taxon>
        <taxon>Pseudomonadota</taxon>
        <taxon>Gammaproteobacteria</taxon>
        <taxon>Methylococcales</taxon>
        <taxon>Methylococcaceae</taxon>
        <taxon>Methylocaldum</taxon>
    </lineage>
</organism>
<dbReference type="InterPro" id="IPR036869">
    <property type="entry name" value="J_dom_sf"/>
</dbReference>
<dbReference type="AlphaFoldDB" id="A0A250KZA5"/>
<dbReference type="OrthoDB" id="581986at2"/>
<reference evidence="3 4" key="1">
    <citation type="submission" date="2016-12" db="EMBL/GenBank/DDBJ databases">
        <title>Genome sequencing of Methylocaldum marinum.</title>
        <authorList>
            <person name="Takeuchi M."/>
            <person name="Kamagata Y."/>
            <person name="Hiraoka S."/>
            <person name="Oshima K."/>
            <person name="Hattori M."/>
            <person name="Iwasaki W."/>
        </authorList>
    </citation>
    <scope>NUCLEOTIDE SEQUENCE [LARGE SCALE GENOMIC DNA]</scope>
    <source>
        <strain evidence="3 4">S8</strain>
    </source>
</reference>